<keyword evidence="4" id="KW-1185">Reference proteome</keyword>
<evidence type="ECO:0000313" key="4">
    <source>
        <dbReference type="Proteomes" id="UP001396334"/>
    </source>
</evidence>
<dbReference type="Gene3D" id="3.30.559.10">
    <property type="entry name" value="Chloramphenicol acetyltransferase-like domain"/>
    <property type="match status" value="1"/>
</dbReference>
<name>A0ABR2PSM4_9ROSI</name>
<dbReference type="InterPro" id="IPR051504">
    <property type="entry name" value="Plant_metabolite_acyltrans"/>
</dbReference>
<dbReference type="Proteomes" id="UP001396334">
    <property type="component" value="Unassembled WGS sequence"/>
</dbReference>
<comment type="caution">
    <text evidence="3">The sequence shown here is derived from an EMBL/GenBank/DDBJ whole genome shotgun (WGS) entry which is preliminary data.</text>
</comment>
<organism evidence="3 4">
    <name type="scientific">Hibiscus sabdariffa</name>
    <name type="common">roselle</name>
    <dbReference type="NCBI Taxonomy" id="183260"/>
    <lineage>
        <taxon>Eukaryota</taxon>
        <taxon>Viridiplantae</taxon>
        <taxon>Streptophyta</taxon>
        <taxon>Embryophyta</taxon>
        <taxon>Tracheophyta</taxon>
        <taxon>Spermatophyta</taxon>
        <taxon>Magnoliopsida</taxon>
        <taxon>eudicotyledons</taxon>
        <taxon>Gunneridae</taxon>
        <taxon>Pentapetalae</taxon>
        <taxon>rosids</taxon>
        <taxon>malvids</taxon>
        <taxon>Malvales</taxon>
        <taxon>Malvaceae</taxon>
        <taxon>Malvoideae</taxon>
        <taxon>Hibiscus</taxon>
    </lineage>
</organism>
<evidence type="ECO:0000313" key="3">
    <source>
        <dbReference type="EMBL" id="KAK8991261.1"/>
    </source>
</evidence>
<evidence type="ECO:0000256" key="2">
    <source>
        <dbReference type="ARBA" id="ARBA00023315"/>
    </source>
</evidence>
<keyword evidence="1" id="KW-0808">Transferase</keyword>
<keyword evidence="2" id="KW-0012">Acyltransferase</keyword>
<dbReference type="InterPro" id="IPR023213">
    <property type="entry name" value="CAT-like_dom_sf"/>
</dbReference>
<sequence>MEFQKQPFKDAEESLPKTIEKNKTEEDIVLLLSSPKFRLYDIDFGWGRPRKTEVAMLRSIGCRSMICISESREEEGGVVFALGLASHESVNSFSDIFMEGLSKLHSK</sequence>
<evidence type="ECO:0000256" key="1">
    <source>
        <dbReference type="ARBA" id="ARBA00022679"/>
    </source>
</evidence>
<proteinExistence type="predicted"/>
<reference evidence="3 4" key="1">
    <citation type="journal article" date="2024" name="G3 (Bethesda)">
        <title>Genome assembly of Hibiscus sabdariffa L. provides insights into metabolisms of medicinal natural products.</title>
        <authorList>
            <person name="Kim T."/>
        </authorList>
    </citation>
    <scope>NUCLEOTIDE SEQUENCE [LARGE SCALE GENOMIC DNA]</scope>
    <source>
        <strain evidence="3">TK-2024</strain>
        <tissue evidence="3">Old leaves</tissue>
    </source>
</reference>
<dbReference type="EMBL" id="JBBPBN010000052">
    <property type="protein sequence ID" value="KAK8991261.1"/>
    <property type="molecule type" value="Genomic_DNA"/>
</dbReference>
<dbReference type="Pfam" id="PF02458">
    <property type="entry name" value="Transferase"/>
    <property type="match status" value="1"/>
</dbReference>
<protein>
    <submittedName>
        <fullName evidence="3">Uncharacterized protein</fullName>
    </submittedName>
</protein>
<dbReference type="PANTHER" id="PTHR31625">
    <property type="match status" value="1"/>
</dbReference>
<accession>A0ABR2PSM4</accession>
<gene>
    <name evidence="3" type="ORF">V6N11_062280</name>
</gene>